<dbReference type="Pfam" id="PF03795">
    <property type="entry name" value="YCII"/>
    <property type="match status" value="1"/>
</dbReference>
<dbReference type="Proteomes" id="UP000295606">
    <property type="component" value="Unassembled WGS sequence"/>
</dbReference>
<dbReference type="PANTHER" id="PTHR33606">
    <property type="entry name" value="PROTEIN YCII"/>
    <property type="match status" value="1"/>
</dbReference>
<dbReference type="RefSeq" id="WP_133180785.1">
    <property type="nucleotide sequence ID" value="NZ_SMOD01000003.1"/>
</dbReference>
<dbReference type="SUPFAM" id="SSF54909">
    <property type="entry name" value="Dimeric alpha+beta barrel"/>
    <property type="match status" value="1"/>
</dbReference>
<dbReference type="OrthoDB" id="9797014at2"/>
<dbReference type="AlphaFoldDB" id="A0A4R5LJS2"/>
<dbReference type="InterPro" id="IPR051807">
    <property type="entry name" value="Sec-metab_biosynth-assoc"/>
</dbReference>
<dbReference type="EMBL" id="SMOD01000003">
    <property type="protein sequence ID" value="TDG09895.1"/>
    <property type="molecule type" value="Genomic_DNA"/>
</dbReference>
<comment type="similarity">
    <text evidence="1">Belongs to the YciI family.</text>
</comment>
<evidence type="ECO:0000313" key="3">
    <source>
        <dbReference type="EMBL" id="TDG09895.1"/>
    </source>
</evidence>
<accession>A0A4R5LJS2</accession>
<sequence length="106" mass="12230">MRPHTRYYAVFATDKPGMRDVRERVRAVHRTYLRSAAQRGVFVRLGGSTLAPHCDALNGTLLVIEAEGYDDVMRFVRDDPYTLAGLFEHVEVRPWDWNLGNPEQRV</sequence>
<proteinExistence type="inferred from homology"/>
<dbReference type="Gene3D" id="3.30.70.1060">
    <property type="entry name" value="Dimeric alpha+beta barrel"/>
    <property type="match status" value="1"/>
</dbReference>
<evidence type="ECO:0000259" key="2">
    <source>
        <dbReference type="Pfam" id="PF03795"/>
    </source>
</evidence>
<dbReference type="InterPro" id="IPR005545">
    <property type="entry name" value="YCII"/>
</dbReference>
<evidence type="ECO:0000313" key="4">
    <source>
        <dbReference type="Proteomes" id="UP000295606"/>
    </source>
</evidence>
<reference evidence="3 4" key="1">
    <citation type="submission" date="2019-03" db="EMBL/GenBank/DDBJ databases">
        <title>Paraburkholderia sp. isolated from native Mimosa gymnas in Guartela State Park, Brazil.</title>
        <authorList>
            <person name="Paulitsch F."/>
            <person name="Hungria M."/>
            <person name="Delamuta J.R.M."/>
            <person name="Ribeiro R.A."/>
            <person name="Dall'Agnol R."/>
            <person name="Silva J.S.B."/>
        </authorList>
    </citation>
    <scope>NUCLEOTIDE SEQUENCE [LARGE SCALE GENOMIC DNA]</scope>
    <source>
        <strain evidence="3 4">CNPSo 3008</strain>
    </source>
</reference>
<organism evidence="3 4">
    <name type="scientific">Paraburkholderia guartelaensis</name>
    <dbReference type="NCBI Taxonomy" id="2546446"/>
    <lineage>
        <taxon>Bacteria</taxon>
        <taxon>Pseudomonadati</taxon>
        <taxon>Pseudomonadota</taxon>
        <taxon>Betaproteobacteria</taxon>
        <taxon>Burkholderiales</taxon>
        <taxon>Burkholderiaceae</taxon>
        <taxon>Paraburkholderia</taxon>
    </lineage>
</organism>
<name>A0A4R5LJS2_9BURK</name>
<protein>
    <submittedName>
        <fullName evidence="3">YciI family protein</fullName>
    </submittedName>
</protein>
<evidence type="ECO:0000256" key="1">
    <source>
        <dbReference type="ARBA" id="ARBA00007689"/>
    </source>
</evidence>
<gene>
    <name evidence="3" type="ORF">E1N52_05110</name>
</gene>
<dbReference type="InterPro" id="IPR011008">
    <property type="entry name" value="Dimeric_a/b-barrel"/>
</dbReference>
<dbReference type="PANTHER" id="PTHR33606:SF3">
    <property type="entry name" value="PROTEIN YCII"/>
    <property type="match status" value="1"/>
</dbReference>
<comment type="caution">
    <text evidence="3">The sequence shown here is derived from an EMBL/GenBank/DDBJ whole genome shotgun (WGS) entry which is preliminary data.</text>
</comment>
<feature type="domain" description="YCII-related" evidence="2">
    <location>
        <begin position="8"/>
        <end position="95"/>
    </location>
</feature>